<accession>S3BNW0</accession>
<gene>
    <name evidence="2" type="ORF">F503_08801</name>
</gene>
<evidence type="ECO:0000256" key="1">
    <source>
        <dbReference type="SAM" id="Phobius"/>
    </source>
</evidence>
<reference evidence="2 3" key="1">
    <citation type="journal article" date="2013" name="BMC Genomics">
        <title>The genome and transcriptome of the pine saprophyte Ophiostoma piceae, and a comparison with the bark beetle-associated pine pathogen Grosmannia clavigera.</title>
        <authorList>
            <person name="Haridas S."/>
            <person name="Wang Y."/>
            <person name="Lim L."/>
            <person name="Massoumi Alamouti S."/>
            <person name="Jackman S."/>
            <person name="Docking R."/>
            <person name="Robertson G."/>
            <person name="Birol I."/>
            <person name="Bohlmann J."/>
            <person name="Breuil C."/>
        </authorList>
    </citation>
    <scope>NUCLEOTIDE SEQUENCE [LARGE SCALE GENOMIC DNA]</scope>
    <source>
        <strain evidence="2 3">UAMH 11346</strain>
    </source>
</reference>
<dbReference type="EMBL" id="KE148172">
    <property type="protein sequence ID" value="EPE02924.1"/>
    <property type="molecule type" value="Genomic_DNA"/>
</dbReference>
<evidence type="ECO:0000313" key="3">
    <source>
        <dbReference type="Proteomes" id="UP000016923"/>
    </source>
</evidence>
<feature type="transmembrane region" description="Helical" evidence="1">
    <location>
        <begin position="537"/>
        <end position="556"/>
    </location>
</feature>
<dbReference type="AlphaFoldDB" id="S3BNW0"/>
<proteinExistence type="predicted"/>
<name>S3BNW0_OPHP1</name>
<sequence>MATSKFASAAAAAGRTGGGGFRWRSLAASRASLAVATAATDACFDATSWCTRRVTLSTVLKTSSATSEDGIVEQLLGNRNGNTRVRGPEVHDSIQDLGTCSLGRSTGIEKTVFCAFDGGEDVRQRLGADPEDGGCEDVGRCDQGVEAANVECLAVDALNDCLDLFLGGLALQQRGQLAAVDSKRRLVGAAQLVVAGLSPLLGKFERGHIQLGIGVDERLVGDGQRLLDALGKAETDLLVNGAQDEGLVRVQVGQLDVVNPLGPLPGEAKVAQVVGEPVDKPADKLEVHAWAVAVQEADGTAKRGGNGGRRNLAGLGEDGVVVDELVLGLGQLEQLGEDGIDSNVLGLPCRLAGVDIAQTVKGCGALDKRAVGKIAVNVDQELSCRIAVEVEAVDGVHENVAHEAGRDVGQWRDRVRQECGGSRAVVGAVVLVDPGTVDGEVHLGEERAGARDDRRGHRNRRQGLDLVQGQLRDARQAGQRPAVGGLGLQLLLEQRDQALGRRRAVVLACLVLAVLHVFVEVGGVVFVVVVADLAGRSLGGFVVLLELLLVALLQSVQEGIHQALERMRFRRDDLGLLHQVGGLLPPLVEIGRRRGRGHGVGDREEDDLNKLRADDVIGAGGLQVDRAREQSVEQGEDAVAGEACLQARDEAELQLHVAPETGGDSVLRGSGDGLQDFEDDFRLEGVEDEQDGGNKGRLEGLFADELAHEVDKLFAHDAGRPAAGLVVVSVAVVVVVVVVRDVGSRSIGRVAVVVVSDEARDLDDLFVPLAHGGLGERQQTAADLHGRRDFLATALLPVVALIVICAGLH</sequence>
<protein>
    <submittedName>
        <fullName evidence="2">Uncharacterized protein</fullName>
    </submittedName>
</protein>
<dbReference type="HOGENOM" id="CLU_348538_0_0_1"/>
<organism evidence="2 3">
    <name type="scientific">Ophiostoma piceae (strain UAMH 11346)</name>
    <name type="common">Sap stain fungus</name>
    <dbReference type="NCBI Taxonomy" id="1262450"/>
    <lineage>
        <taxon>Eukaryota</taxon>
        <taxon>Fungi</taxon>
        <taxon>Dikarya</taxon>
        <taxon>Ascomycota</taxon>
        <taxon>Pezizomycotina</taxon>
        <taxon>Sordariomycetes</taxon>
        <taxon>Sordariomycetidae</taxon>
        <taxon>Ophiostomatales</taxon>
        <taxon>Ophiostomataceae</taxon>
        <taxon>Ophiostoma</taxon>
    </lineage>
</organism>
<keyword evidence="1" id="KW-0472">Membrane</keyword>
<dbReference type="VEuPathDB" id="FungiDB:F503_08801"/>
<feature type="transmembrane region" description="Helical" evidence="1">
    <location>
        <begin position="790"/>
        <end position="808"/>
    </location>
</feature>
<evidence type="ECO:0000313" key="2">
    <source>
        <dbReference type="EMBL" id="EPE02924.1"/>
    </source>
</evidence>
<dbReference type="Proteomes" id="UP000016923">
    <property type="component" value="Unassembled WGS sequence"/>
</dbReference>
<feature type="transmembrane region" description="Helical" evidence="1">
    <location>
        <begin position="504"/>
        <end position="531"/>
    </location>
</feature>
<keyword evidence="1" id="KW-1133">Transmembrane helix</keyword>
<keyword evidence="1" id="KW-0812">Transmembrane</keyword>
<keyword evidence="3" id="KW-1185">Reference proteome</keyword>
<feature type="transmembrane region" description="Helical" evidence="1">
    <location>
        <begin position="722"/>
        <end position="739"/>
    </location>
</feature>